<organism evidence="1 2">
    <name type="scientific">Desulfotignum balticum</name>
    <dbReference type="NCBI Taxonomy" id="115781"/>
    <lineage>
        <taxon>Bacteria</taxon>
        <taxon>Pseudomonadati</taxon>
        <taxon>Thermodesulfobacteriota</taxon>
        <taxon>Desulfobacteria</taxon>
        <taxon>Desulfobacterales</taxon>
        <taxon>Desulfobacteraceae</taxon>
        <taxon>Desulfotignum</taxon>
    </lineage>
</organism>
<dbReference type="Proteomes" id="UP000706172">
    <property type="component" value="Unassembled WGS sequence"/>
</dbReference>
<dbReference type="InterPro" id="IPR007298">
    <property type="entry name" value="Cu-R_lipoprotein_NlpE"/>
</dbReference>
<proteinExistence type="predicted"/>
<name>A0A931CQ43_9BACT</name>
<evidence type="ECO:0000313" key="2">
    <source>
        <dbReference type="Proteomes" id="UP000706172"/>
    </source>
</evidence>
<dbReference type="Gene3D" id="2.40.128.640">
    <property type="match status" value="1"/>
</dbReference>
<gene>
    <name evidence="1" type="ORF">H0S81_04295</name>
</gene>
<dbReference type="Pfam" id="PF04170">
    <property type="entry name" value="NlpE"/>
    <property type="match status" value="1"/>
</dbReference>
<comment type="caution">
    <text evidence="1">The sequence shown here is derived from an EMBL/GenBank/DDBJ whole genome shotgun (WGS) entry which is preliminary data.</text>
</comment>
<protein>
    <submittedName>
        <fullName evidence="1">Copper resistance protein NlpE N-terminal domain-containing protein</fullName>
    </submittedName>
</protein>
<dbReference type="AlphaFoldDB" id="A0A931CQ43"/>
<reference evidence="1" key="1">
    <citation type="submission" date="2020-07" db="EMBL/GenBank/DDBJ databases">
        <title>Severe corrosion of carbon steel in oil field produced water can be linked to methanogenic archaea containing a special type of NiFe hydrogenase.</title>
        <authorList>
            <person name="Lahme S."/>
            <person name="Mand J."/>
            <person name="Longwell J."/>
            <person name="Smith R."/>
            <person name="Enning D."/>
        </authorList>
    </citation>
    <scope>NUCLEOTIDE SEQUENCE</scope>
    <source>
        <strain evidence="1">MIC098Bin6</strain>
    </source>
</reference>
<dbReference type="EMBL" id="JACCQK010000214">
    <property type="protein sequence ID" value="MBG0779127.1"/>
    <property type="molecule type" value="Genomic_DNA"/>
</dbReference>
<evidence type="ECO:0000313" key="1">
    <source>
        <dbReference type="EMBL" id="MBG0779127.1"/>
    </source>
</evidence>
<feature type="non-terminal residue" evidence="1">
    <location>
        <position position="124"/>
    </location>
</feature>
<accession>A0A931CQ43</accession>
<sequence>MHNSRNALDWTGTYAGTLPCADCSGIRTTLTLSPAHTYVLKSTYLEVEAADTEYISEGVFEWDDAGTSVELLDLSGGHGLFQVGENRLFALDQSGRRIEGDLAQAYVLERVGDITPEDVTAARS</sequence>